<dbReference type="InterPro" id="IPR011145">
    <property type="entry name" value="Scavenger_mRNA_decap_enz_N"/>
</dbReference>
<keyword evidence="4" id="KW-1185">Reference proteome</keyword>
<evidence type="ECO:0000256" key="1">
    <source>
        <dbReference type="ARBA" id="ARBA00010208"/>
    </source>
</evidence>
<name>A0A6A5BCS1_NAEFO</name>
<comment type="similarity">
    <text evidence="1">Belongs to the HIT family.</text>
</comment>
<reference evidence="3 4" key="1">
    <citation type="journal article" date="2019" name="Sci. Rep.">
        <title>Nanopore sequencing improves the draft genome of the human pathogenic amoeba Naegleria fowleri.</title>
        <authorList>
            <person name="Liechti N."/>
            <person name="Schurch N."/>
            <person name="Bruggmann R."/>
            <person name="Wittwer M."/>
        </authorList>
    </citation>
    <scope>NUCLEOTIDE SEQUENCE [LARGE SCALE GENOMIC DNA]</scope>
    <source>
        <strain evidence="3 4">ATCC 30894</strain>
    </source>
</reference>
<dbReference type="PANTHER" id="PTHR12978:SF0">
    <property type="entry name" value="M7GPPPX DIPHOSPHATASE"/>
    <property type="match status" value="1"/>
</dbReference>
<dbReference type="Gene3D" id="3.30.200.40">
    <property type="entry name" value="Scavenger mRNA decapping enzyme, N-terminal domain"/>
    <property type="match status" value="1"/>
</dbReference>
<dbReference type="SUPFAM" id="SSF102860">
    <property type="entry name" value="mRNA decapping enzyme DcpS N-terminal domain"/>
    <property type="match status" value="1"/>
</dbReference>
<feature type="active site" description="Nucleophile" evidence="2">
    <location>
        <position position="256"/>
    </location>
</feature>
<dbReference type="PANTHER" id="PTHR12978">
    <property type="entry name" value="HISTIDINE TRIAD HIT PROTEIN MEMBER"/>
    <property type="match status" value="1"/>
</dbReference>
<sequence length="321" mass="37934">MNIQNHSPRTLPFSIADDFRLERLLGYNAQQKIISLLGHVNGVRTIVVMEKTQFAVDSEEDVKKWLALIKQPNGQGLQQVIVNDKYYMLNLPAMEDDHFNLLNTSIIFPADESDIAKYSMQSHELFLETPSLYQEVTRPYIDKIPKEHEKWVDNLLQKQSEVEHMIYEDTESEEDLRFMLHPDMKYDKVDRNQLYCIAFCFNKEIKSLRDLSTERHLKMLKNVRDRGCQVIEQLFGIPREKLRIFVHYLPSFFRFHVHFTNVDNTSVNNGVERAHLLDDIIENMEVFGLDFYQRKTLTITIKGTHGLYRSFKERTTNVDRK</sequence>
<dbReference type="VEuPathDB" id="AmoebaDB:FDP41_008911"/>
<dbReference type="GO" id="GO:0000340">
    <property type="term" value="F:RNA 7-methylguanosine cap binding"/>
    <property type="evidence" value="ECO:0007669"/>
    <property type="project" value="TreeGrafter"/>
</dbReference>
<dbReference type="PIRSF" id="PIRSF028973">
    <property type="entry name" value="Scavenger_mRNA_decap_enz"/>
    <property type="match status" value="1"/>
</dbReference>
<evidence type="ECO:0000313" key="3">
    <source>
        <dbReference type="EMBL" id="KAF0972662.1"/>
    </source>
</evidence>
<dbReference type="InterPro" id="IPR036265">
    <property type="entry name" value="HIT-like_sf"/>
</dbReference>
<protein>
    <recommendedName>
        <fullName evidence="5">M7GpppX diphosphatase</fullName>
    </recommendedName>
</protein>
<dbReference type="Pfam" id="PF11969">
    <property type="entry name" value="DcpS_C"/>
    <property type="match status" value="1"/>
</dbReference>
<dbReference type="OMA" id="HVHINPI"/>
<dbReference type="GeneID" id="68116128"/>
<dbReference type="OrthoDB" id="10264956at2759"/>
<accession>A0A6A5BCS1</accession>
<gene>
    <name evidence="3" type="ORF">FDP41_008911</name>
</gene>
<evidence type="ECO:0008006" key="5">
    <source>
        <dbReference type="Google" id="ProtNLM"/>
    </source>
</evidence>
<evidence type="ECO:0000256" key="2">
    <source>
        <dbReference type="PIRSR" id="PIRSR028973-1"/>
    </source>
</evidence>
<dbReference type="Proteomes" id="UP000444721">
    <property type="component" value="Unassembled WGS sequence"/>
</dbReference>
<dbReference type="GO" id="GO:0016787">
    <property type="term" value="F:hydrolase activity"/>
    <property type="evidence" value="ECO:0007669"/>
    <property type="project" value="InterPro"/>
</dbReference>
<organism evidence="3 4">
    <name type="scientific">Naegleria fowleri</name>
    <name type="common">Brain eating amoeba</name>
    <dbReference type="NCBI Taxonomy" id="5763"/>
    <lineage>
        <taxon>Eukaryota</taxon>
        <taxon>Discoba</taxon>
        <taxon>Heterolobosea</taxon>
        <taxon>Tetramitia</taxon>
        <taxon>Eutetramitia</taxon>
        <taxon>Vahlkampfiidae</taxon>
        <taxon>Naegleria</taxon>
    </lineage>
</organism>
<dbReference type="AlphaFoldDB" id="A0A6A5BCS1"/>
<comment type="caution">
    <text evidence="3">The sequence shown here is derived from an EMBL/GenBank/DDBJ whole genome shotgun (WGS) entry which is preliminary data.</text>
</comment>
<dbReference type="Gene3D" id="3.30.428.10">
    <property type="entry name" value="HIT-like"/>
    <property type="match status" value="1"/>
</dbReference>
<proteinExistence type="inferred from homology"/>
<evidence type="ECO:0000313" key="4">
    <source>
        <dbReference type="Proteomes" id="UP000444721"/>
    </source>
</evidence>
<dbReference type="VEuPathDB" id="AmoebaDB:NfTy_047730"/>
<dbReference type="InterPro" id="IPR008594">
    <property type="entry name" value="DcpS/DCS2"/>
</dbReference>
<dbReference type="Pfam" id="PF05652">
    <property type="entry name" value="DcpS"/>
    <property type="match status" value="1"/>
</dbReference>
<dbReference type="GO" id="GO:0005634">
    <property type="term" value="C:nucleus"/>
    <property type="evidence" value="ECO:0007669"/>
    <property type="project" value="TreeGrafter"/>
</dbReference>
<dbReference type="RefSeq" id="XP_044557376.1">
    <property type="nucleotide sequence ID" value="XM_044712814.1"/>
</dbReference>
<dbReference type="GO" id="GO:0000290">
    <property type="term" value="P:deadenylation-dependent decapping of nuclear-transcribed mRNA"/>
    <property type="evidence" value="ECO:0007669"/>
    <property type="project" value="InterPro"/>
</dbReference>
<dbReference type="SUPFAM" id="SSF54197">
    <property type="entry name" value="HIT-like"/>
    <property type="match status" value="1"/>
</dbReference>
<dbReference type="VEuPathDB" id="AmoebaDB:NF0070080"/>
<dbReference type="EMBL" id="VFQX01000066">
    <property type="protein sequence ID" value="KAF0972662.1"/>
    <property type="molecule type" value="Genomic_DNA"/>
</dbReference>
<dbReference type="GO" id="GO:0000932">
    <property type="term" value="C:P-body"/>
    <property type="evidence" value="ECO:0007669"/>
    <property type="project" value="TreeGrafter"/>
</dbReference>